<evidence type="ECO:0000256" key="4">
    <source>
        <dbReference type="ARBA" id="ARBA00022989"/>
    </source>
</evidence>
<dbReference type="InterPro" id="IPR003838">
    <property type="entry name" value="ABC3_permease_C"/>
</dbReference>
<keyword evidence="3 6" id="KW-0812">Transmembrane</keyword>
<dbReference type="PROSITE" id="PS51257">
    <property type="entry name" value="PROKAR_LIPOPROTEIN"/>
    <property type="match status" value="1"/>
</dbReference>
<evidence type="ECO:0000256" key="5">
    <source>
        <dbReference type="ARBA" id="ARBA00023136"/>
    </source>
</evidence>
<gene>
    <name evidence="9" type="ORF">QUW02_13025</name>
</gene>
<evidence type="ECO:0000259" key="7">
    <source>
        <dbReference type="Pfam" id="PF02687"/>
    </source>
</evidence>
<evidence type="ECO:0000313" key="10">
    <source>
        <dbReference type="Proteomes" id="UP001228403"/>
    </source>
</evidence>
<feature type="domain" description="MacB-like periplasmic core" evidence="8">
    <location>
        <begin position="19"/>
        <end position="191"/>
    </location>
</feature>
<feature type="transmembrane region" description="Helical" evidence="6">
    <location>
        <begin position="407"/>
        <end position="427"/>
    </location>
</feature>
<feature type="transmembrane region" description="Helical" evidence="6">
    <location>
        <begin position="714"/>
        <end position="741"/>
    </location>
</feature>
<dbReference type="PANTHER" id="PTHR30572">
    <property type="entry name" value="MEMBRANE COMPONENT OF TRANSPORTER-RELATED"/>
    <property type="match status" value="1"/>
</dbReference>
<keyword evidence="5 6" id="KW-0472">Membrane</keyword>
<evidence type="ECO:0000256" key="3">
    <source>
        <dbReference type="ARBA" id="ARBA00022692"/>
    </source>
</evidence>
<keyword evidence="4 6" id="KW-1133">Transmembrane helix</keyword>
<evidence type="ECO:0000259" key="8">
    <source>
        <dbReference type="Pfam" id="PF12704"/>
    </source>
</evidence>
<reference evidence="10" key="1">
    <citation type="submission" date="2023-07" db="EMBL/GenBank/DDBJ databases">
        <title>Identification and characterization of horizontal gene transfer across gut microbiota members of farm animals based on homology search.</title>
        <authorList>
            <person name="Schwarzerova J."/>
            <person name="Nykrynova M."/>
            <person name="Jureckova K."/>
            <person name="Cejkova D."/>
            <person name="Rychlik I."/>
        </authorList>
    </citation>
    <scope>NUCLEOTIDE SEQUENCE [LARGE SCALE GENOMIC DNA]</scope>
    <source>
        <strain evidence="10">ET4</strain>
    </source>
</reference>
<name>A0ABT7U8I5_9BACE</name>
<keyword evidence="10" id="KW-1185">Reference proteome</keyword>
<evidence type="ECO:0000256" key="6">
    <source>
        <dbReference type="SAM" id="Phobius"/>
    </source>
</evidence>
<accession>A0ABT7U8I5</accession>
<dbReference type="Pfam" id="PF12704">
    <property type="entry name" value="MacB_PCD"/>
    <property type="match status" value="1"/>
</dbReference>
<feature type="domain" description="ABC3 transporter permease C-terminal" evidence="7">
    <location>
        <begin position="279"/>
        <end position="385"/>
    </location>
</feature>
<keyword evidence="2" id="KW-1003">Cell membrane</keyword>
<feature type="transmembrane region" description="Helical" evidence="6">
    <location>
        <begin position="20"/>
        <end position="40"/>
    </location>
</feature>
<comment type="subcellular location">
    <subcellularLocation>
        <location evidence="1">Cell membrane</location>
        <topology evidence="1">Multi-pass membrane protein</topology>
    </subcellularLocation>
</comment>
<feature type="transmembrane region" description="Helical" evidence="6">
    <location>
        <begin position="360"/>
        <end position="379"/>
    </location>
</feature>
<feature type="transmembrane region" description="Helical" evidence="6">
    <location>
        <begin position="753"/>
        <end position="776"/>
    </location>
</feature>
<dbReference type="InterPro" id="IPR050250">
    <property type="entry name" value="Macrolide_Exporter_MacB"/>
</dbReference>
<sequence length="793" mass="89862">MKIWIYAWRFLKHAKSYVWINLLGLSLSLACCIILVRYLYREQTVDVHCVDRDHVYGVKVIQGGNSYLGTYGGYMENARIDPSHVKARTQVRPLQGSSYVTKDGNRFFAKAIATDSMFLRLFPYPVHLGKVSLSAPNSVILLKDFADSVFGTDVNPIGKTLRFSNGKDIVVEGVLDRPANKVSMTFDLIVSSQLSEVWDGAMPMEFYSFFPETDMRLLEEEARKPRQILPYDDRKFSFSFVPVKDIYWDQSIQYDSTGQSDMFSTGNRTHFRILCGVCLLLLLVGILNFVNLYLVMMMKRAKELDLKRVYGAGKHDLFLQIWSENQLLTVISMLLAWIIIECVQPFTSFLFGYTQSYLPLDGWISVGILVFLPLLLSVYPYMKYTFGRSVVSLRSIGSGIRSTRSRMAFLGFQYVLTFLLLFLAFYFNRQLKLLLETDPGFRTEDVLIARLNYNSGSLSSPEDFLQQQQRLKVLGDKLNACPDIEVWDDSYADILTGDMEAVFLNDKGERITLNMRMASPRFFDVFDIPFAEGGLPENVSEVNGLFAAVVLNRAAMEALGYTDLGGAVLTETVPMMTRGLENNTLSVSAVVEDYYGGHLTLGKKPTVYFVGNLPMGEVYQIACAPGKVHAVVDYLRNVEKEVYGSEDFEYRILEDTVRDIYAEDRRVASVYQLFAVMSVLVSVLGLFGISLFDLRRRYREIGIRKVNGAQPKDLYLLLFRQYIGLLLLSCLIATPVALLLIEQYTEHFAVKASISFSGFLAVFLSVALVSLGTLYWQIRQILQSNPAEVIKSE</sequence>
<dbReference type="EMBL" id="JAUDCF010000054">
    <property type="protein sequence ID" value="MDM8146829.1"/>
    <property type="molecule type" value="Genomic_DNA"/>
</dbReference>
<evidence type="ECO:0000256" key="1">
    <source>
        <dbReference type="ARBA" id="ARBA00004651"/>
    </source>
</evidence>
<dbReference type="Proteomes" id="UP001228403">
    <property type="component" value="Unassembled WGS sequence"/>
</dbReference>
<feature type="transmembrane region" description="Helical" evidence="6">
    <location>
        <begin position="271"/>
        <end position="296"/>
    </location>
</feature>
<dbReference type="Pfam" id="PF02687">
    <property type="entry name" value="FtsX"/>
    <property type="match status" value="2"/>
</dbReference>
<feature type="transmembrane region" description="Helical" evidence="6">
    <location>
        <begin position="670"/>
        <end position="694"/>
    </location>
</feature>
<protein>
    <submittedName>
        <fullName evidence="9">FtsX-like permease family protein</fullName>
    </submittedName>
</protein>
<evidence type="ECO:0000256" key="2">
    <source>
        <dbReference type="ARBA" id="ARBA00022475"/>
    </source>
</evidence>
<comment type="caution">
    <text evidence="9">The sequence shown here is derived from an EMBL/GenBank/DDBJ whole genome shotgun (WGS) entry which is preliminary data.</text>
</comment>
<dbReference type="PANTHER" id="PTHR30572:SF18">
    <property type="entry name" value="ABC-TYPE MACROLIDE FAMILY EXPORT SYSTEM PERMEASE COMPONENT 2"/>
    <property type="match status" value="1"/>
</dbReference>
<proteinExistence type="predicted"/>
<dbReference type="InterPro" id="IPR025857">
    <property type="entry name" value="MacB_PCD"/>
</dbReference>
<feature type="domain" description="ABC3 transporter permease C-terminal" evidence="7">
    <location>
        <begin position="673"/>
        <end position="786"/>
    </location>
</feature>
<organism evidence="9 10">
    <name type="scientific">Bacteroides eggerthii</name>
    <dbReference type="NCBI Taxonomy" id="28111"/>
    <lineage>
        <taxon>Bacteria</taxon>
        <taxon>Pseudomonadati</taxon>
        <taxon>Bacteroidota</taxon>
        <taxon>Bacteroidia</taxon>
        <taxon>Bacteroidales</taxon>
        <taxon>Bacteroidaceae</taxon>
        <taxon>Bacteroides</taxon>
    </lineage>
</organism>
<evidence type="ECO:0000313" key="9">
    <source>
        <dbReference type="EMBL" id="MDM8146829.1"/>
    </source>
</evidence>